<proteinExistence type="predicted"/>
<evidence type="ECO:0000256" key="1">
    <source>
        <dbReference type="SAM" id="MobiDB-lite"/>
    </source>
</evidence>
<sequence>MTERWRETEREREGKHNTKRSLADSLNATVPDATALPAGQSESVLQRLSALAAEMSAAAPLHRVRAPGPIQSAGEREPSGVAPKNGRPAAQGVISPCKAPFGHVNVPRPLAS</sequence>
<feature type="region of interest" description="Disordered" evidence="1">
    <location>
        <begin position="59"/>
        <end position="112"/>
    </location>
</feature>
<keyword evidence="3" id="KW-1185">Reference proteome</keyword>
<name>A0A9Q1FIT5_SYNKA</name>
<dbReference type="EMBL" id="JAINUF010000005">
    <property type="protein sequence ID" value="KAJ8359487.1"/>
    <property type="molecule type" value="Genomic_DNA"/>
</dbReference>
<accession>A0A9Q1FIT5</accession>
<organism evidence="2 3">
    <name type="scientific">Synaphobranchus kaupii</name>
    <name type="common">Kaup's arrowtooth eel</name>
    <dbReference type="NCBI Taxonomy" id="118154"/>
    <lineage>
        <taxon>Eukaryota</taxon>
        <taxon>Metazoa</taxon>
        <taxon>Chordata</taxon>
        <taxon>Craniata</taxon>
        <taxon>Vertebrata</taxon>
        <taxon>Euteleostomi</taxon>
        <taxon>Actinopterygii</taxon>
        <taxon>Neopterygii</taxon>
        <taxon>Teleostei</taxon>
        <taxon>Anguilliformes</taxon>
        <taxon>Synaphobranchidae</taxon>
        <taxon>Synaphobranchus</taxon>
    </lineage>
</organism>
<comment type="caution">
    <text evidence="2">The sequence shown here is derived from an EMBL/GenBank/DDBJ whole genome shotgun (WGS) entry which is preliminary data.</text>
</comment>
<reference evidence="2" key="1">
    <citation type="journal article" date="2023" name="Science">
        <title>Genome structures resolve the early diversification of teleost fishes.</title>
        <authorList>
            <person name="Parey E."/>
            <person name="Louis A."/>
            <person name="Montfort J."/>
            <person name="Bouchez O."/>
            <person name="Roques C."/>
            <person name="Iampietro C."/>
            <person name="Lluch J."/>
            <person name="Castinel A."/>
            <person name="Donnadieu C."/>
            <person name="Desvignes T."/>
            <person name="Floi Bucao C."/>
            <person name="Jouanno E."/>
            <person name="Wen M."/>
            <person name="Mejri S."/>
            <person name="Dirks R."/>
            <person name="Jansen H."/>
            <person name="Henkel C."/>
            <person name="Chen W.J."/>
            <person name="Zahm M."/>
            <person name="Cabau C."/>
            <person name="Klopp C."/>
            <person name="Thompson A.W."/>
            <person name="Robinson-Rechavi M."/>
            <person name="Braasch I."/>
            <person name="Lecointre G."/>
            <person name="Bobe J."/>
            <person name="Postlethwait J.H."/>
            <person name="Berthelot C."/>
            <person name="Roest Crollius H."/>
            <person name="Guiguen Y."/>
        </authorList>
    </citation>
    <scope>NUCLEOTIDE SEQUENCE</scope>
    <source>
        <strain evidence="2">WJC10195</strain>
    </source>
</reference>
<feature type="region of interest" description="Disordered" evidence="1">
    <location>
        <begin position="1"/>
        <end position="26"/>
    </location>
</feature>
<dbReference type="Proteomes" id="UP001152622">
    <property type="component" value="Chromosome 5"/>
</dbReference>
<feature type="compositionally biased region" description="Basic and acidic residues" evidence="1">
    <location>
        <begin position="1"/>
        <end position="16"/>
    </location>
</feature>
<gene>
    <name evidence="2" type="ORF">SKAU_G00160120</name>
</gene>
<protein>
    <submittedName>
        <fullName evidence="2">Uncharacterized protein</fullName>
    </submittedName>
</protein>
<evidence type="ECO:0000313" key="2">
    <source>
        <dbReference type="EMBL" id="KAJ8359487.1"/>
    </source>
</evidence>
<evidence type="ECO:0000313" key="3">
    <source>
        <dbReference type="Proteomes" id="UP001152622"/>
    </source>
</evidence>
<dbReference type="AlphaFoldDB" id="A0A9Q1FIT5"/>